<accession>A0A0E0P8T8</accession>
<reference evidence="2" key="2">
    <citation type="submission" date="2015-06" db="UniProtKB">
        <authorList>
            <consortium name="EnsemblPlants"/>
        </authorList>
    </citation>
    <scope>IDENTIFICATION</scope>
</reference>
<dbReference type="STRING" id="4529.A0A0E0P8T8"/>
<feature type="compositionally biased region" description="Low complexity" evidence="1">
    <location>
        <begin position="35"/>
        <end position="61"/>
    </location>
</feature>
<protein>
    <submittedName>
        <fullName evidence="2">Uncharacterized protein</fullName>
    </submittedName>
</protein>
<name>A0A0E0P8T8_ORYRU</name>
<dbReference type="HOGENOM" id="CLU_1071122_0_0_1"/>
<evidence type="ECO:0000256" key="1">
    <source>
        <dbReference type="SAM" id="MobiDB-lite"/>
    </source>
</evidence>
<dbReference type="Proteomes" id="UP000008022">
    <property type="component" value="Unassembled WGS sequence"/>
</dbReference>
<feature type="compositionally biased region" description="Basic residues" evidence="1">
    <location>
        <begin position="62"/>
        <end position="96"/>
    </location>
</feature>
<reference evidence="3" key="1">
    <citation type="submission" date="2013-06" db="EMBL/GenBank/DDBJ databases">
        <authorList>
            <person name="Zhao Q."/>
        </authorList>
    </citation>
    <scope>NUCLEOTIDE SEQUENCE</scope>
    <source>
        <strain evidence="3">cv. W1943</strain>
    </source>
</reference>
<organism evidence="2 3">
    <name type="scientific">Oryza rufipogon</name>
    <name type="common">Brownbeard rice</name>
    <name type="synonym">Asian wild rice</name>
    <dbReference type="NCBI Taxonomy" id="4529"/>
    <lineage>
        <taxon>Eukaryota</taxon>
        <taxon>Viridiplantae</taxon>
        <taxon>Streptophyta</taxon>
        <taxon>Embryophyta</taxon>
        <taxon>Tracheophyta</taxon>
        <taxon>Spermatophyta</taxon>
        <taxon>Magnoliopsida</taxon>
        <taxon>Liliopsida</taxon>
        <taxon>Poales</taxon>
        <taxon>Poaceae</taxon>
        <taxon>BOP clade</taxon>
        <taxon>Oryzoideae</taxon>
        <taxon>Oryzeae</taxon>
        <taxon>Oryzinae</taxon>
        <taxon>Oryza</taxon>
    </lineage>
</organism>
<dbReference type="EnsemblPlants" id="ORUFI04G12970.1">
    <property type="protein sequence ID" value="ORUFI04G12970.1"/>
    <property type="gene ID" value="ORUFI04G12970"/>
</dbReference>
<sequence length="260" mass="29082">MPPGRGGRGGRSWATREDCSSVAARSPHDGENDFPTTASSWSATASASSEASEAAPPSSIARRARLLGRAKRAPPRRRSQARKRRGRPRRRGGWRRQRGWGWERRVKGPRRRGGWRRQRGWGWERRVKGKGASRGRWGRPGRRRRRRGNEKLLVSYFVGAGALSFLLHGDSSAVCRVRLGFTSQAHIALAAPRGVAFIYGDGILTGKPPTNVVPRIDDVDMPQWVRTVVQEEWMIEVFDASIADEACTEDEPRKRKGGAR</sequence>
<feature type="region of interest" description="Disordered" evidence="1">
    <location>
        <begin position="1"/>
        <end position="96"/>
    </location>
</feature>
<feature type="compositionally biased region" description="Gly residues" evidence="1">
    <location>
        <begin position="1"/>
        <end position="10"/>
    </location>
</feature>
<dbReference type="Gramene" id="ORUFI04G12970.1">
    <property type="protein sequence ID" value="ORUFI04G12970.1"/>
    <property type="gene ID" value="ORUFI04G12970"/>
</dbReference>
<evidence type="ECO:0000313" key="3">
    <source>
        <dbReference type="Proteomes" id="UP000008022"/>
    </source>
</evidence>
<keyword evidence="3" id="KW-1185">Reference proteome</keyword>
<dbReference type="AlphaFoldDB" id="A0A0E0P8T8"/>
<evidence type="ECO:0000313" key="2">
    <source>
        <dbReference type="EnsemblPlants" id="ORUFI04G12970.1"/>
    </source>
</evidence>
<proteinExistence type="predicted"/>